<evidence type="ECO:0000256" key="1">
    <source>
        <dbReference type="SAM" id="Phobius"/>
    </source>
</evidence>
<feature type="transmembrane region" description="Helical" evidence="1">
    <location>
        <begin position="37"/>
        <end position="58"/>
    </location>
</feature>
<feature type="transmembrane region" description="Helical" evidence="1">
    <location>
        <begin position="127"/>
        <end position="144"/>
    </location>
</feature>
<dbReference type="RefSeq" id="WP_065789230.1">
    <property type="nucleotide sequence ID" value="NZ_JAGJED010000001.1"/>
</dbReference>
<proteinExistence type="predicted"/>
<feature type="transmembrane region" description="Helical" evidence="1">
    <location>
        <begin position="70"/>
        <end position="89"/>
    </location>
</feature>
<evidence type="ECO:0000313" key="2">
    <source>
        <dbReference type="EMBL" id="OCQ23229.1"/>
    </source>
</evidence>
<accession>A0A1C0TV81</accession>
<feature type="transmembrane region" description="Helical" evidence="1">
    <location>
        <begin position="191"/>
        <end position="214"/>
    </location>
</feature>
<name>A0A1C0TV81_9GAMM</name>
<keyword evidence="1" id="KW-0472">Membrane</keyword>
<organism evidence="2 3">
    <name type="scientific">Pseudoalteromonas luteoviolacea</name>
    <dbReference type="NCBI Taxonomy" id="43657"/>
    <lineage>
        <taxon>Bacteria</taxon>
        <taxon>Pseudomonadati</taxon>
        <taxon>Pseudomonadota</taxon>
        <taxon>Gammaproteobacteria</taxon>
        <taxon>Alteromonadales</taxon>
        <taxon>Pseudoalteromonadaceae</taxon>
        <taxon>Pseudoalteromonas</taxon>
    </lineage>
</organism>
<dbReference type="AlphaFoldDB" id="A0A1C0TV81"/>
<feature type="transmembrane region" description="Helical" evidence="1">
    <location>
        <begin position="6"/>
        <end position="25"/>
    </location>
</feature>
<protein>
    <submittedName>
        <fullName evidence="2">Uncharacterized protein</fullName>
    </submittedName>
</protein>
<comment type="caution">
    <text evidence="2">The sequence shown here is derived from an EMBL/GenBank/DDBJ whole genome shotgun (WGS) entry which is preliminary data.</text>
</comment>
<dbReference type="EMBL" id="MAUJ01000001">
    <property type="protein sequence ID" value="OCQ23229.1"/>
    <property type="molecule type" value="Genomic_DNA"/>
</dbReference>
<gene>
    <name evidence="2" type="ORF">A7985_04605</name>
</gene>
<evidence type="ECO:0000313" key="3">
    <source>
        <dbReference type="Proteomes" id="UP000093366"/>
    </source>
</evidence>
<dbReference type="Proteomes" id="UP000093366">
    <property type="component" value="Unassembled WGS sequence"/>
</dbReference>
<feature type="transmembrane region" description="Helical" evidence="1">
    <location>
        <begin position="165"/>
        <end position="185"/>
    </location>
</feature>
<reference evidence="3" key="1">
    <citation type="submission" date="2016-07" db="EMBL/GenBank/DDBJ databases">
        <authorList>
            <person name="Florea S."/>
            <person name="Webb J.S."/>
            <person name="Jaromczyk J."/>
            <person name="Schardl C.L."/>
        </authorList>
    </citation>
    <scope>NUCLEOTIDE SEQUENCE [LARGE SCALE GENOMIC DNA]</scope>
    <source>
        <strain evidence="3">IPB1</strain>
    </source>
</reference>
<keyword evidence="1" id="KW-0812">Transmembrane</keyword>
<keyword evidence="1" id="KW-1133">Transmembrane helix</keyword>
<feature type="transmembrane region" description="Helical" evidence="1">
    <location>
        <begin position="96"/>
        <end position="115"/>
    </location>
</feature>
<sequence>MDIVMMCYLLSIVLAFFISASYLTIHQNITIKMVLELSIYWLLLLGPFGQLLNTYNHLLPIDIPLFLEKVLQSSMLLLGPLAVAYVFNIRQRPMSLKWAALCIFPFCALLAFLLLDENTLTNNVRAMSLLPVLCFQFVLLKLVPIEVDHFISKVKVKSSLLTGQVLLVLHLAFAIVLVSIFFSHLYSAMMFHVFATLCTLVIVFSVAVLSWGYVNAVMNKLESVREEFNAVK</sequence>